<feature type="domain" description="F-box/LRR-repeat protein 15/At3g58940/PEG3-like LRR" evidence="2">
    <location>
        <begin position="80"/>
        <end position="190"/>
    </location>
</feature>
<proteinExistence type="predicted"/>
<evidence type="ECO:0000259" key="2">
    <source>
        <dbReference type="Pfam" id="PF24758"/>
    </source>
</evidence>
<dbReference type="Gene3D" id="3.80.10.10">
    <property type="entry name" value="Ribonuclease Inhibitor"/>
    <property type="match status" value="1"/>
</dbReference>
<dbReference type="AlphaFoldDB" id="A0A2P6Q2V4"/>
<dbReference type="Gramene" id="PRQ28510">
    <property type="protein sequence ID" value="PRQ28510"/>
    <property type="gene ID" value="RchiOBHm_Chr5g0003811"/>
</dbReference>
<organism evidence="3 4">
    <name type="scientific">Rosa chinensis</name>
    <name type="common">China rose</name>
    <dbReference type="NCBI Taxonomy" id="74649"/>
    <lineage>
        <taxon>Eukaryota</taxon>
        <taxon>Viridiplantae</taxon>
        <taxon>Streptophyta</taxon>
        <taxon>Embryophyta</taxon>
        <taxon>Tracheophyta</taxon>
        <taxon>Spermatophyta</taxon>
        <taxon>Magnoliopsida</taxon>
        <taxon>eudicotyledons</taxon>
        <taxon>Gunneridae</taxon>
        <taxon>Pentapetalae</taxon>
        <taxon>rosids</taxon>
        <taxon>fabids</taxon>
        <taxon>Rosales</taxon>
        <taxon>Rosaceae</taxon>
        <taxon>Rosoideae</taxon>
        <taxon>Rosoideae incertae sedis</taxon>
        <taxon>Rosa</taxon>
    </lineage>
</organism>
<dbReference type="InterPro" id="IPR032675">
    <property type="entry name" value="LRR_dom_sf"/>
</dbReference>
<evidence type="ECO:0000259" key="1">
    <source>
        <dbReference type="Pfam" id="PF00646"/>
    </source>
</evidence>
<dbReference type="PANTHER" id="PTHR31900">
    <property type="entry name" value="F-BOX/RNI SUPERFAMILY PROTEIN-RELATED"/>
    <property type="match status" value="1"/>
</dbReference>
<dbReference type="EMBL" id="PDCK01000043">
    <property type="protein sequence ID" value="PRQ28510.1"/>
    <property type="molecule type" value="Genomic_DNA"/>
</dbReference>
<dbReference type="InterPro" id="IPR053781">
    <property type="entry name" value="F-box_AtFBL13-like"/>
</dbReference>
<dbReference type="InterPro" id="IPR036047">
    <property type="entry name" value="F-box-like_dom_sf"/>
</dbReference>
<gene>
    <name evidence="3" type="ORF">RchiOBHm_Chr5g0003811</name>
</gene>
<protein>
    <submittedName>
        <fullName evidence="3">Putative F-box domain, leucine-rich repeat domain, L domain-containing protein</fullName>
    </submittedName>
</protein>
<feature type="domain" description="F-box" evidence="1">
    <location>
        <begin position="2"/>
        <end position="32"/>
    </location>
</feature>
<comment type="caution">
    <text evidence="3">The sequence shown here is derived from an EMBL/GenBank/DDBJ whole genome shotgun (WGS) entry which is preliminary data.</text>
</comment>
<dbReference type="OMA" id="SSECEHW"/>
<dbReference type="PANTHER" id="PTHR31900:SF30">
    <property type="entry name" value="SUPERFAMILY PROTEIN, PUTATIVE-RELATED"/>
    <property type="match status" value="1"/>
</dbReference>
<keyword evidence="4" id="KW-1185">Reference proteome</keyword>
<reference evidence="3 4" key="1">
    <citation type="journal article" date="2018" name="Nat. Genet.">
        <title>The Rosa genome provides new insights in the design of modern roses.</title>
        <authorList>
            <person name="Bendahmane M."/>
        </authorList>
    </citation>
    <scope>NUCLEOTIDE SEQUENCE [LARGE SCALE GENOMIC DNA]</scope>
    <source>
        <strain evidence="4">cv. Old Blush</strain>
    </source>
</reference>
<dbReference type="InterPro" id="IPR055411">
    <property type="entry name" value="LRR_FXL15/At3g58940/PEG3-like"/>
</dbReference>
<evidence type="ECO:0000313" key="3">
    <source>
        <dbReference type="EMBL" id="PRQ28510.1"/>
    </source>
</evidence>
<dbReference type="SUPFAM" id="SSF52047">
    <property type="entry name" value="RNI-like"/>
    <property type="match status" value="1"/>
</dbReference>
<name>A0A2P6Q2V4_ROSCH</name>
<dbReference type="STRING" id="74649.A0A2P6Q2V4"/>
<accession>A0A2P6Q2V4</accession>
<dbReference type="Pfam" id="PF00646">
    <property type="entry name" value="F-box"/>
    <property type="match status" value="1"/>
</dbReference>
<dbReference type="InterPro" id="IPR001810">
    <property type="entry name" value="F-box_dom"/>
</dbReference>
<dbReference type="InterPro" id="IPR050232">
    <property type="entry name" value="FBL13/AtMIF1-like"/>
</dbReference>
<dbReference type="Pfam" id="PF24758">
    <property type="entry name" value="LRR_At5g56370"/>
    <property type="match status" value="1"/>
</dbReference>
<evidence type="ECO:0000313" key="4">
    <source>
        <dbReference type="Proteomes" id="UP000238479"/>
    </source>
</evidence>
<sequence length="379" mass="43075">MLLEILSLLPTKDAIRTSILSKRWEHMWTSLPHFQFDEGPLLQRYLLVNVVDRALLLHGPANIEAFGFSFIVLGDSHRVNAWISAIVKWNVEELSISLQIIDEPVLLPDSLFTSATLVVLDLDMPCVFKVPRTICFSSLKCLSLKSVVFPDDCLTQQLFSGFPVLEDLSLTDCNWTNIIKFVSIYTPKLLILTMIEGGVEVVRASKSSDGCQMMVFGDNLKQFNYKGEFLNECCICNSSSLNEAKIRVVDYSSKRLRRTAYRLYKLLRGLSTVKHLTISYYIFEVVLDDAPELLAQLPLFNDLITLEFEGSVNIGSKPFLSMLHNCPCLQTLIFLEGIEESLNVAKDGDLEPLPPCFLSRMKEIEVYEFYGDLRITYMH</sequence>
<dbReference type="SUPFAM" id="SSF81383">
    <property type="entry name" value="F-box domain"/>
    <property type="match status" value="1"/>
</dbReference>
<dbReference type="Proteomes" id="UP000238479">
    <property type="component" value="Chromosome 5"/>
</dbReference>
<dbReference type="CDD" id="cd22160">
    <property type="entry name" value="F-box_AtFBL13-like"/>
    <property type="match status" value="1"/>
</dbReference>